<evidence type="ECO:0000256" key="3">
    <source>
        <dbReference type="ARBA" id="ARBA00022630"/>
    </source>
</evidence>
<dbReference type="InterPro" id="IPR000172">
    <property type="entry name" value="GMC_OxRdtase_N"/>
</dbReference>
<dbReference type="PANTHER" id="PTHR11552">
    <property type="entry name" value="GLUCOSE-METHANOL-CHOLINE GMC OXIDOREDUCTASE"/>
    <property type="match status" value="1"/>
</dbReference>
<keyword evidence="3 6" id="KW-0285">Flavoprotein</keyword>
<dbReference type="Pfam" id="PF05199">
    <property type="entry name" value="GMC_oxred_C"/>
    <property type="match status" value="1"/>
</dbReference>
<comment type="caution">
    <text evidence="9">The sequence shown here is derived from an EMBL/GenBank/DDBJ whole genome shotgun (WGS) entry which is preliminary data.</text>
</comment>
<feature type="binding site" evidence="5">
    <location>
        <position position="229"/>
    </location>
    <ligand>
        <name>FAD</name>
        <dbReference type="ChEBI" id="CHEBI:57692"/>
    </ligand>
</feature>
<dbReference type="AlphaFoldDB" id="A0A543PNC5"/>
<dbReference type="SUPFAM" id="SSF54373">
    <property type="entry name" value="FAD-linked reductases, C-terminal domain"/>
    <property type="match status" value="1"/>
</dbReference>
<gene>
    <name evidence="9" type="ORF">FHX52_2282</name>
</gene>
<dbReference type="PROSITE" id="PS00624">
    <property type="entry name" value="GMC_OXRED_2"/>
    <property type="match status" value="1"/>
</dbReference>
<dbReference type="InterPro" id="IPR012132">
    <property type="entry name" value="GMC_OxRdtase"/>
</dbReference>
<dbReference type="InterPro" id="IPR007867">
    <property type="entry name" value="GMC_OxRtase_C"/>
</dbReference>
<reference evidence="9 10" key="1">
    <citation type="submission" date="2019-06" db="EMBL/GenBank/DDBJ databases">
        <title>Sequencing the genomes of 1000 actinobacteria strains.</title>
        <authorList>
            <person name="Klenk H.-P."/>
        </authorList>
    </citation>
    <scope>NUCLEOTIDE SEQUENCE [LARGE SCALE GENOMIC DNA]</scope>
    <source>
        <strain evidence="9 10">DSM 21776</strain>
    </source>
</reference>
<evidence type="ECO:0000313" key="9">
    <source>
        <dbReference type="EMBL" id="TQN45584.1"/>
    </source>
</evidence>
<feature type="domain" description="Glucose-methanol-choline oxidoreductase N-terminal" evidence="7">
    <location>
        <begin position="84"/>
        <end position="107"/>
    </location>
</feature>
<accession>A0A543PNC5</accession>
<protein>
    <submittedName>
        <fullName evidence="9">Choline dehydrogenase</fullName>
    </submittedName>
</protein>
<evidence type="ECO:0000256" key="6">
    <source>
        <dbReference type="RuleBase" id="RU003968"/>
    </source>
</evidence>
<dbReference type="SUPFAM" id="SSF51905">
    <property type="entry name" value="FAD/NAD(P)-binding domain"/>
    <property type="match status" value="1"/>
</dbReference>
<proteinExistence type="inferred from homology"/>
<evidence type="ECO:0000259" key="8">
    <source>
        <dbReference type="PROSITE" id="PS00624"/>
    </source>
</evidence>
<dbReference type="OrthoDB" id="9785276at2"/>
<sequence>MGSTYDYVIVGAGSAGAVVAARLSEDPDVRVCLLEAGGPPPPAELVPAAVASLQNNPVTDWMFNGDPGGVGKGLVGGQMMVPRGKMLGGSSGLNYMAYVRGHPGDFDSWAAGGAEGWSYAEVLPYFLKAEGFVDSPELQPDRDQHGHNGPVGVSVRQPILRASTQFVEAAGAAGLKQGDYNGRDRLDPDGVASLFQTTTKDGRRSSTFHAYLEPAMDRANLTVVTGALVERILLEADGETDGEAVRATGVAYRTEEGLHEEVAAGTEVVLCAGAIGSPHILLLSGVGARDELAAVGVECVVDLPDVGRHLKDHLHTPLMFAADGIGETMTEVALSLGPDALRAPAGPLPADPADDVDLPEPLAAAKAEAERRIGEWFTTGRGLASSSLYDAVAFFSTGLGDEHTHDAQIGFLATGYTPPIWEGVFRLPPSAFFDDPESFLDPTRGQVVVLPNPVQPHSEGSVTLASADPTVAPRIDLNYFDDPHDVVVMIAVMRRALEIAKAWPGGGLGEPVIPPHLARAHGHEAGTDPSDALLEDLARHYALTVYHETSTCRIGDVVDPRLRVHGIDALRVADASVMPNVVSGNTNAAAIMIGEKAAELIATDHGVNLHEMVG</sequence>
<organism evidence="9 10">
    <name type="scientific">Humibacillus xanthopallidus</name>
    <dbReference type="NCBI Taxonomy" id="412689"/>
    <lineage>
        <taxon>Bacteria</taxon>
        <taxon>Bacillati</taxon>
        <taxon>Actinomycetota</taxon>
        <taxon>Actinomycetes</taxon>
        <taxon>Micrococcales</taxon>
        <taxon>Intrasporangiaceae</taxon>
        <taxon>Humibacillus</taxon>
    </lineage>
</organism>
<evidence type="ECO:0000313" key="10">
    <source>
        <dbReference type="Proteomes" id="UP000320085"/>
    </source>
</evidence>
<dbReference type="Pfam" id="PF00732">
    <property type="entry name" value="GMC_oxred_N"/>
    <property type="match status" value="1"/>
</dbReference>
<keyword evidence="4 5" id="KW-0274">FAD</keyword>
<comment type="similarity">
    <text evidence="2 6">Belongs to the GMC oxidoreductase family.</text>
</comment>
<dbReference type="Gene3D" id="3.50.50.60">
    <property type="entry name" value="FAD/NAD(P)-binding domain"/>
    <property type="match status" value="1"/>
</dbReference>
<dbReference type="PROSITE" id="PS00623">
    <property type="entry name" value="GMC_OXRED_1"/>
    <property type="match status" value="1"/>
</dbReference>
<evidence type="ECO:0000256" key="5">
    <source>
        <dbReference type="PIRSR" id="PIRSR000137-2"/>
    </source>
</evidence>
<dbReference type="GO" id="GO:0050660">
    <property type="term" value="F:flavin adenine dinucleotide binding"/>
    <property type="evidence" value="ECO:0007669"/>
    <property type="project" value="InterPro"/>
</dbReference>
<dbReference type="PANTHER" id="PTHR11552:SF147">
    <property type="entry name" value="CHOLINE DEHYDROGENASE, MITOCHONDRIAL"/>
    <property type="match status" value="1"/>
</dbReference>
<evidence type="ECO:0000256" key="2">
    <source>
        <dbReference type="ARBA" id="ARBA00010790"/>
    </source>
</evidence>
<dbReference type="PIRSF" id="PIRSF000137">
    <property type="entry name" value="Alcohol_oxidase"/>
    <property type="match status" value="1"/>
</dbReference>
<dbReference type="Proteomes" id="UP000320085">
    <property type="component" value="Unassembled WGS sequence"/>
</dbReference>
<dbReference type="GO" id="GO:0016614">
    <property type="term" value="F:oxidoreductase activity, acting on CH-OH group of donors"/>
    <property type="evidence" value="ECO:0007669"/>
    <property type="project" value="InterPro"/>
</dbReference>
<evidence type="ECO:0000256" key="1">
    <source>
        <dbReference type="ARBA" id="ARBA00001974"/>
    </source>
</evidence>
<evidence type="ECO:0000259" key="7">
    <source>
        <dbReference type="PROSITE" id="PS00623"/>
    </source>
</evidence>
<dbReference type="RefSeq" id="WP_141822208.1">
    <property type="nucleotide sequence ID" value="NZ_BAAAQC010000010.1"/>
</dbReference>
<dbReference type="EMBL" id="VFQF01000002">
    <property type="protein sequence ID" value="TQN45584.1"/>
    <property type="molecule type" value="Genomic_DNA"/>
</dbReference>
<comment type="cofactor">
    <cofactor evidence="1 5">
        <name>FAD</name>
        <dbReference type="ChEBI" id="CHEBI:57692"/>
    </cofactor>
</comment>
<name>A0A543PNC5_9MICO</name>
<evidence type="ECO:0000256" key="4">
    <source>
        <dbReference type="ARBA" id="ARBA00022827"/>
    </source>
</evidence>
<dbReference type="Gene3D" id="3.30.560.10">
    <property type="entry name" value="Glucose Oxidase, domain 3"/>
    <property type="match status" value="1"/>
</dbReference>
<feature type="domain" description="Glucose-methanol-choline oxidoreductase N-terminal" evidence="8">
    <location>
        <begin position="273"/>
        <end position="287"/>
    </location>
</feature>
<dbReference type="InterPro" id="IPR036188">
    <property type="entry name" value="FAD/NAD-bd_sf"/>
</dbReference>